<comment type="similarity">
    <text evidence="2">Belongs to the KHG/KDPG aldolase family.</text>
</comment>
<reference evidence="6 7" key="1">
    <citation type="submission" date="2022-12" db="EMBL/GenBank/DDBJ databases">
        <title>Sphingomonas abieness sp. nov., an endophytic bacterium isolated from Abies koreana.</title>
        <authorList>
            <person name="Jiang L."/>
            <person name="Lee J."/>
        </authorList>
    </citation>
    <scope>NUCLEOTIDE SEQUENCE [LARGE SCALE GENOMIC DNA]</scope>
    <source>
        <strain evidence="7">PAMB 00755</strain>
    </source>
</reference>
<dbReference type="Pfam" id="PF01081">
    <property type="entry name" value="Aldolase"/>
    <property type="match status" value="1"/>
</dbReference>
<dbReference type="RefSeq" id="WP_270077941.1">
    <property type="nucleotide sequence ID" value="NZ_CP115174.1"/>
</dbReference>
<dbReference type="InterPro" id="IPR000887">
    <property type="entry name" value="Aldlse_KDPG_KHG"/>
</dbReference>
<gene>
    <name evidence="6" type="ORF">PBT88_03995</name>
</gene>
<dbReference type="InterPro" id="IPR013785">
    <property type="entry name" value="Aldolase_TIM"/>
</dbReference>
<keyword evidence="5" id="KW-0119">Carbohydrate metabolism</keyword>
<dbReference type="Gene3D" id="3.20.20.70">
    <property type="entry name" value="Aldolase class I"/>
    <property type="match status" value="1"/>
</dbReference>
<dbReference type="EMBL" id="CP115174">
    <property type="protein sequence ID" value="WBO23306.1"/>
    <property type="molecule type" value="Genomic_DNA"/>
</dbReference>
<dbReference type="SUPFAM" id="SSF51569">
    <property type="entry name" value="Aldolase"/>
    <property type="match status" value="1"/>
</dbReference>
<dbReference type="PANTHER" id="PTHR30246">
    <property type="entry name" value="2-KETO-3-DEOXY-6-PHOSPHOGLUCONATE ALDOLASE"/>
    <property type="match status" value="1"/>
</dbReference>
<comment type="subunit">
    <text evidence="3">Homotrimer.</text>
</comment>
<dbReference type="PROSITE" id="PS00160">
    <property type="entry name" value="ALDOLASE_KDPG_KHG_2"/>
    <property type="match status" value="1"/>
</dbReference>
<evidence type="ECO:0000256" key="1">
    <source>
        <dbReference type="ARBA" id="ARBA00004761"/>
    </source>
</evidence>
<evidence type="ECO:0000256" key="2">
    <source>
        <dbReference type="ARBA" id="ARBA00006906"/>
    </source>
</evidence>
<evidence type="ECO:0000313" key="6">
    <source>
        <dbReference type="EMBL" id="WBO23306.1"/>
    </source>
</evidence>
<keyword evidence="7" id="KW-1185">Reference proteome</keyword>
<evidence type="ECO:0000256" key="3">
    <source>
        <dbReference type="ARBA" id="ARBA00011233"/>
    </source>
</evidence>
<dbReference type="NCBIfam" id="NF006600">
    <property type="entry name" value="PRK09140.1"/>
    <property type="match status" value="1"/>
</dbReference>
<dbReference type="CDD" id="cd00452">
    <property type="entry name" value="KDPG_aldolase"/>
    <property type="match status" value="1"/>
</dbReference>
<organism evidence="6 7">
    <name type="scientific">Sphingomonas abietis</name>
    <dbReference type="NCBI Taxonomy" id="3012344"/>
    <lineage>
        <taxon>Bacteria</taxon>
        <taxon>Pseudomonadati</taxon>
        <taxon>Pseudomonadota</taxon>
        <taxon>Alphaproteobacteria</taxon>
        <taxon>Sphingomonadales</taxon>
        <taxon>Sphingomonadaceae</taxon>
        <taxon>Sphingomonas</taxon>
    </lineage>
</organism>
<dbReference type="InterPro" id="IPR031338">
    <property type="entry name" value="KDPG/KHG_AS_2"/>
</dbReference>
<sequence length="213" mass="21546">MRVDDILAEGAPPIVAILRGVKPDEVVAIGEALIEAGIRLIEVPLNSPDPIEGIRRLVEACGDRALCGAGTVLDVDAIEAVAGVGGRLIVTPNTDIAVIARAVALGLEPMPGFATPSEAFAAVKAGATRLKLFPATGFGTGYLKAIREVLPAGTKTWAVGGTGAANFAEWVAAGAEGIGVGGAVYKPGDSAATVAEKARALVEAWRVAETRSA</sequence>
<evidence type="ECO:0000313" key="7">
    <source>
        <dbReference type="Proteomes" id="UP001210865"/>
    </source>
</evidence>
<keyword evidence="4" id="KW-0456">Lyase</keyword>
<comment type="pathway">
    <text evidence="1">Carbohydrate acid metabolism.</text>
</comment>
<name>A0ABY7NP41_9SPHN</name>
<accession>A0ABY7NP41</accession>
<evidence type="ECO:0000256" key="4">
    <source>
        <dbReference type="ARBA" id="ARBA00023239"/>
    </source>
</evidence>
<evidence type="ECO:0000256" key="5">
    <source>
        <dbReference type="ARBA" id="ARBA00023277"/>
    </source>
</evidence>
<dbReference type="Proteomes" id="UP001210865">
    <property type="component" value="Chromosome"/>
</dbReference>
<dbReference type="PANTHER" id="PTHR30246:SF1">
    <property type="entry name" value="2-DEHYDRO-3-DEOXY-6-PHOSPHOGALACTONATE ALDOLASE-RELATED"/>
    <property type="match status" value="1"/>
</dbReference>
<proteinExistence type="inferred from homology"/>
<protein>
    <submittedName>
        <fullName evidence="6">2-dehydro-3-deoxy-6-phosphogalactonate aldolase</fullName>
    </submittedName>
</protein>